<organism evidence="3">
    <name type="scientific">Micromonas pusilla (strain CCMP1545)</name>
    <name type="common">Picoplanktonic green alga</name>
    <dbReference type="NCBI Taxonomy" id="564608"/>
    <lineage>
        <taxon>Eukaryota</taxon>
        <taxon>Viridiplantae</taxon>
        <taxon>Chlorophyta</taxon>
        <taxon>Mamiellophyceae</taxon>
        <taxon>Mamiellales</taxon>
        <taxon>Mamiellaceae</taxon>
        <taxon>Micromonas</taxon>
    </lineage>
</organism>
<name>C1MKH4_MICPC</name>
<keyword evidence="3" id="KW-1185">Reference proteome</keyword>
<evidence type="ECO:0000313" key="2">
    <source>
        <dbReference type="EMBL" id="EEH59761.1"/>
    </source>
</evidence>
<dbReference type="AlphaFoldDB" id="C1MKH4"/>
<feature type="compositionally biased region" description="Basic residues" evidence="1">
    <location>
        <begin position="1"/>
        <end position="10"/>
    </location>
</feature>
<evidence type="ECO:0000256" key="1">
    <source>
        <dbReference type="SAM" id="MobiDB-lite"/>
    </source>
</evidence>
<dbReference type="RefSeq" id="XP_003056385.1">
    <property type="nucleotide sequence ID" value="XM_003056339.1"/>
</dbReference>
<feature type="compositionally biased region" description="Pro residues" evidence="1">
    <location>
        <begin position="30"/>
        <end position="39"/>
    </location>
</feature>
<dbReference type="GeneID" id="9681951"/>
<feature type="compositionally biased region" description="Low complexity" evidence="1">
    <location>
        <begin position="40"/>
        <end position="51"/>
    </location>
</feature>
<proteinExistence type="predicted"/>
<evidence type="ECO:0000313" key="3">
    <source>
        <dbReference type="Proteomes" id="UP000001876"/>
    </source>
</evidence>
<feature type="region of interest" description="Disordered" evidence="1">
    <location>
        <begin position="1"/>
        <end position="106"/>
    </location>
</feature>
<dbReference type="Proteomes" id="UP000001876">
    <property type="component" value="Unassembled WGS sequence"/>
</dbReference>
<reference evidence="2 3" key="1">
    <citation type="journal article" date="2009" name="Science">
        <title>Green evolution and dynamic adaptations revealed by genomes of the marine picoeukaryotes Micromonas.</title>
        <authorList>
            <person name="Worden A.Z."/>
            <person name="Lee J.H."/>
            <person name="Mock T."/>
            <person name="Rouze P."/>
            <person name="Simmons M.P."/>
            <person name="Aerts A.L."/>
            <person name="Allen A.E."/>
            <person name="Cuvelier M.L."/>
            <person name="Derelle E."/>
            <person name="Everett M.V."/>
            <person name="Foulon E."/>
            <person name="Grimwood J."/>
            <person name="Gundlach H."/>
            <person name="Henrissat B."/>
            <person name="Napoli C."/>
            <person name="McDonald S.M."/>
            <person name="Parker M.S."/>
            <person name="Rombauts S."/>
            <person name="Salamov A."/>
            <person name="Von Dassow P."/>
            <person name="Badger J.H."/>
            <person name="Coutinho P.M."/>
            <person name="Demir E."/>
            <person name="Dubchak I."/>
            <person name="Gentemann C."/>
            <person name="Eikrem W."/>
            <person name="Gready J.E."/>
            <person name="John U."/>
            <person name="Lanier W."/>
            <person name="Lindquist E.A."/>
            <person name="Lucas S."/>
            <person name="Mayer K.F."/>
            <person name="Moreau H."/>
            <person name="Not F."/>
            <person name="Otillar R."/>
            <person name="Panaud O."/>
            <person name="Pangilinan J."/>
            <person name="Paulsen I."/>
            <person name="Piegu B."/>
            <person name="Poliakov A."/>
            <person name="Robbens S."/>
            <person name="Schmutz J."/>
            <person name="Toulza E."/>
            <person name="Wyss T."/>
            <person name="Zelensky A."/>
            <person name="Zhou K."/>
            <person name="Armbrust E.V."/>
            <person name="Bhattacharya D."/>
            <person name="Goodenough U.W."/>
            <person name="Van de Peer Y."/>
            <person name="Grigoriev I.V."/>
        </authorList>
    </citation>
    <scope>NUCLEOTIDE SEQUENCE [LARGE SCALE GENOMIC DNA]</scope>
    <source>
        <strain evidence="2 3">CCMP1545</strain>
    </source>
</reference>
<sequence length="280" mass="31175">MGQLRPHHLHPPPPVVERDSSEVFTDGSAPPLPSSPPAPSAAEETTSPSPTDGDGGEGMMNSAEMPTSAAVAPPLLDDLDADGDEADAASKAGDQQGTEQISPQEGGEELVFVIHGFPKCRHCDDAQLAKRSDDSLLNDTRFNTPPRGFVELTEERVFDQRTGALMSTTGDYGRPLYNDTQTFRFTVDVAKGYKEIFYLTYWLKVYLDKVYSMMFWKKPKQLDINRATRVLQVSIFVRRYSALRVSAVSYLRTKVLSKVRKYESTKVPSKVLSKYFRTKV</sequence>
<dbReference type="EMBL" id="GG663736">
    <property type="protein sequence ID" value="EEH59761.1"/>
    <property type="molecule type" value="Genomic_DNA"/>
</dbReference>
<feature type="compositionally biased region" description="Acidic residues" evidence="1">
    <location>
        <begin position="77"/>
        <end position="87"/>
    </location>
</feature>
<protein>
    <submittedName>
        <fullName evidence="2">Predicted protein</fullName>
    </submittedName>
</protein>
<dbReference type="KEGG" id="mpp:MICPUCDRAFT_64411"/>
<accession>C1MKH4</accession>
<gene>
    <name evidence="2" type="ORF">MICPUCDRAFT_64411</name>
</gene>